<dbReference type="NCBIfam" id="NF007862">
    <property type="entry name" value="PRK10574.1"/>
    <property type="match status" value="1"/>
</dbReference>
<keyword evidence="3" id="KW-1185">Reference proteome</keyword>
<protein>
    <submittedName>
        <fullName evidence="2">Prepilin peptidase dependent protein D</fullName>
    </submittedName>
</protein>
<dbReference type="EMBL" id="RBWY01000001">
    <property type="protein sequence ID" value="RKS86843.1"/>
    <property type="molecule type" value="Genomic_DNA"/>
</dbReference>
<dbReference type="NCBIfam" id="TIGR02532">
    <property type="entry name" value="IV_pilin_GFxxxE"/>
    <property type="match status" value="1"/>
</dbReference>
<dbReference type="OrthoDB" id="5918848at2"/>
<evidence type="ECO:0000313" key="3">
    <source>
        <dbReference type="Proteomes" id="UP000278542"/>
    </source>
</evidence>
<evidence type="ECO:0000313" key="2">
    <source>
        <dbReference type="EMBL" id="RKS86843.1"/>
    </source>
</evidence>
<dbReference type="InterPro" id="IPR045584">
    <property type="entry name" value="Pilin-like"/>
</dbReference>
<dbReference type="Proteomes" id="UP000278542">
    <property type="component" value="Unassembled WGS sequence"/>
</dbReference>
<evidence type="ECO:0000256" key="1">
    <source>
        <dbReference type="SAM" id="Phobius"/>
    </source>
</evidence>
<feature type="transmembrane region" description="Helical" evidence="1">
    <location>
        <begin position="12"/>
        <end position="37"/>
    </location>
</feature>
<name>A0A495RH37_9GAMM</name>
<sequence length="151" mass="16001">MPISANHVPSQGGFTLFELMIAIAVIAILTAIGVPAYQGYVQKAAMTDMLQTMVPYKTSIEICALQQGHLADCDSGNNGIPLTKTTYYVAAISVSAGVITLVGQGALTGLTTTLKPTINTVHGHLDWQKNCITTPINTSLNDACNAVFRFE</sequence>
<keyword evidence="1" id="KW-1133">Transmembrane helix</keyword>
<reference evidence="2 3" key="1">
    <citation type="submission" date="2018-10" db="EMBL/GenBank/DDBJ databases">
        <title>Genomic Encyclopedia of Type Strains, Phase IV (KMG-IV): sequencing the most valuable type-strain genomes for metagenomic binning, comparative biology and taxonomic classification.</title>
        <authorList>
            <person name="Goeker M."/>
        </authorList>
    </citation>
    <scope>NUCLEOTIDE SEQUENCE [LARGE SCALE GENOMIC DNA]</scope>
    <source>
        <strain evidence="2 3">DSM 22228</strain>
    </source>
</reference>
<dbReference type="InterPro" id="IPR012902">
    <property type="entry name" value="N_methyl_site"/>
</dbReference>
<dbReference type="Gene3D" id="3.30.700.10">
    <property type="entry name" value="Glycoprotein, Type 4 Pilin"/>
    <property type="match status" value="1"/>
</dbReference>
<keyword evidence="1" id="KW-0812">Transmembrane</keyword>
<organism evidence="2 3">
    <name type="scientific">Orbus hercynius</name>
    <dbReference type="NCBI Taxonomy" id="593135"/>
    <lineage>
        <taxon>Bacteria</taxon>
        <taxon>Pseudomonadati</taxon>
        <taxon>Pseudomonadota</taxon>
        <taxon>Gammaproteobacteria</taxon>
        <taxon>Orbales</taxon>
        <taxon>Orbaceae</taxon>
        <taxon>Orbus</taxon>
    </lineage>
</organism>
<keyword evidence="1" id="KW-0472">Membrane</keyword>
<gene>
    <name evidence="2" type="ORF">DES39_0046</name>
</gene>
<dbReference type="SUPFAM" id="SSF54523">
    <property type="entry name" value="Pili subunits"/>
    <property type="match status" value="1"/>
</dbReference>
<dbReference type="AlphaFoldDB" id="A0A495RH37"/>
<dbReference type="Pfam" id="PF07963">
    <property type="entry name" value="N_methyl"/>
    <property type="match status" value="1"/>
</dbReference>
<comment type="caution">
    <text evidence="2">The sequence shown here is derived from an EMBL/GenBank/DDBJ whole genome shotgun (WGS) entry which is preliminary data.</text>
</comment>
<accession>A0A495RH37</accession>
<proteinExistence type="predicted"/>
<dbReference type="RefSeq" id="WP_121143770.1">
    <property type="nucleotide sequence ID" value="NZ_RBWY01000001.1"/>
</dbReference>